<dbReference type="Gene3D" id="3.40.50.720">
    <property type="entry name" value="NAD(P)-binding Rossmann-like Domain"/>
    <property type="match status" value="1"/>
</dbReference>
<name>A0ABY7TG44_9SPHN</name>
<accession>A0ABY7TG44</accession>
<organism evidence="2 3">
    <name type="scientific">Sphingomonas naphthae</name>
    <dbReference type="NCBI Taxonomy" id="1813468"/>
    <lineage>
        <taxon>Bacteria</taxon>
        <taxon>Pseudomonadati</taxon>
        <taxon>Pseudomonadota</taxon>
        <taxon>Alphaproteobacteria</taxon>
        <taxon>Sphingomonadales</taxon>
        <taxon>Sphingomonadaceae</taxon>
        <taxon>Sphingomonas</taxon>
    </lineage>
</organism>
<dbReference type="Pfam" id="PF08240">
    <property type="entry name" value="ADH_N"/>
    <property type="match status" value="1"/>
</dbReference>
<dbReference type="InterPro" id="IPR013154">
    <property type="entry name" value="ADH-like_N"/>
</dbReference>
<dbReference type="InterPro" id="IPR052585">
    <property type="entry name" value="Lipid_raft_assoc_Zn_ADH"/>
</dbReference>
<dbReference type="RefSeq" id="WP_273686152.1">
    <property type="nucleotide sequence ID" value="NZ_CP117411.1"/>
</dbReference>
<dbReference type="InterPro" id="IPR020843">
    <property type="entry name" value="ER"/>
</dbReference>
<evidence type="ECO:0000313" key="3">
    <source>
        <dbReference type="Proteomes" id="UP001220395"/>
    </source>
</evidence>
<evidence type="ECO:0000259" key="1">
    <source>
        <dbReference type="SMART" id="SM00829"/>
    </source>
</evidence>
<dbReference type="InterPro" id="IPR011032">
    <property type="entry name" value="GroES-like_sf"/>
</dbReference>
<feature type="domain" description="Enoyl reductase (ER)" evidence="1">
    <location>
        <begin position="11"/>
        <end position="331"/>
    </location>
</feature>
<protein>
    <submittedName>
        <fullName evidence="2">Alcohol dehydrogenase catalytic domain-containing protein</fullName>
    </submittedName>
</protein>
<dbReference type="Proteomes" id="UP001220395">
    <property type="component" value="Chromosome"/>
</dbReference>
<dbReference type="EMBL" id="CP117411">
    <property type="protein sequence ID" value="WCT72198.1"/>
    <property type="molecule type" value="Genomic_DNA"/>
</dbReference>
<dbReference type="Gene3D" id="3.90.180.10">
    <property type="entry name" value="Medium-chain alcohol dehydrogenases, catalytic domain"/>
    <property type="match status" value="1"/>
</dbReference>
<dbReference type="PANTHER" id="PTHR43482:SF1">
    <property type="entry name" value="PROTEIN AST1-RELATED"/>
    <property type="match status" value="1"/>
</dbReference>
<dbReference type="SUPFAM" id="SSF50129">
    <property type="entry name" value="GroES-like"/>
    <property type="match status" value="1"/>
</dbReference>
<dbReference type="InterPro" id="IPR036291">
    <property type="entry name" value="NAD(P)-bd_dom_sf"/>
</dbReference>
<reference evidence="2 3" key="1">
    <citation type="submission" date="2023-02" db="EMBL/GenBank/DDBJ databases">
        <title>Genome sequence of Sphingomonas naphthae.</title>
        <authorList>
            <person name="Kim S."/>
            <person name="Heo J."/>
            <person name="Kwon S.-W."/>
        </authorList>
    </citation>
    <scope>NUCLEOTIDE SEQUENCE [LARGE SCALE GENOMIC DNA]</scope>
    <source>
        <strain evidence="2 3">KACC 18716</strain>
    </source>
</reference>
<dbReference type="SMART" id="SM00829">
    <property type="entry name" value="PKS_ER"/>
    <property type="match status" value="1"/>
</dbReference>
<evidence type="ECO:0000313" key="2">
    <source>
        <dbReference type="EMBL" id="WCT72198.1"/>
    </source>
</evidence>
<proteinExistence type="predicted"/>
<dbReference type="SUPFAM" id="SSF51735">
    <property type="entry name" value="NAD(P)-binding Rossmann-fold domains"/>
    <property type="match status" value="1"/>
</dbReference>
<sequence>MMRAIGHHAPRAIGDEAYVAAFDLPRPEATGHDLLVKVHAVSVNPVDLAQYRRGADAAGPPMVLGYDVAGEVVAVGEAASLFKPGDAIFYAGSPTRPGGNAEYQLVDERLAGPKPATLSFANAATVPLAYLTAYEALGDALDAWDGPAGTLLVAGGSGRVAIAAIQIAKALSPHDVIAAAGDARSQQMVRDAGADAVVSYAGKIADQLKAQGLSRPERILSMLTDATSWPGLVGALAPYGAICAIDRGGSIELAPLVAKGGRLVTEGVFNRGLYRRDMIRQHRALGHIGQLIDDRRLQPPPPDMIWPLDADHLTKAHAAMAKRSGPVRIVLTC</sequence>
<dbReference type="PANTHER" id="PTHR43482">
    <property type="entry name" value="PROTEIN AST1-RELATED"/>
    <property type="match status" value="1"/>
</dbReference>
<gene>
    <name evidence="2" type="ORF">PQ455_11145</name>
</gene>
<keyword evidence="3" id="KW-1185">Reference proteome</keyword>